<gene>
    <name evidence="2" type="ORF">CG716_22810</name>
</gene>
<reference evidence="2 3" key="1">
    <citation type="submission" date="2017-07" db="EMBL/GenBank/DDBJ databases">
        <title>The new phylogeny of genus Mycobacterium.</title>
        <authorList>
            <person name="Tortoli E."/>
            <person name="Trovato A."/>
            <person name="Cirillo D.M."/>
        </authorList>
    </citation>
    <scope>NUCLEOTIDE SEQUENCE [LARGE SCALE GENOMIC DNA]</scope>
    <source>
        <strain evidence="2 3">ATCC 33027</strain>
    </source>
</reference>
<keyword evidence="1" id="KW-1133">Transmembrane helix</keyword>
<dbReference type="EMBL" id="NOZR01000023">
    <property type="protein sequence ID" value="OYN76183.1"/>
    <property type="molecule type" value="Genomic_DNA"/>
</dbReference>
<sequence>MVMPHTAQVVCTIAVAVVSVLAVIAVSLAWRRTRSSVYPLIMLGGLACVFNEPIVDLLGLCWHPRTGQWRLFETFGRPIPVWAALGYMLVFGIMSAVLFGLLSRGAGYRRLWAGVVVFWLVDLAVELPLLRQGIYIYYGDQPLRVGGFPLTWLLINGLGGLLIAVGIARLPGLFGGRRRWLIVPFMPAMQLLAASIAIPAFSVLNADVSSGWRWVGVLATAVIGVALIDGLIRFAVSGRELIAVPVRAAQALQPEVTSAR</sequence>
<evidence type="ECO:0000313" key="2">
    <source>
        <dbReference type="EMBL" id="OYN76183.1"/>
    </source>
</evidence>
<feature type="transmembrane region" description="Helical" evidence="1">
    <location>
        <begin position="6"/>
        <end position="30"/>
    </location>
</feature>
<accession>A0A255DKN3</accession>
<feature type="transmembrane region" description="Helical" evidence="1">
    <location>
        <begin position="150"/>
        <end position="168"/>
    </location>
</feature>
<evidence type="ECO:0000256" key="1">
    <source>
        <dbReference type="SAM" id="Phobius"/>
    </source>
</evidence>
<evidence type="ECO:0000313" key="3">
    <source>
        <dbReference type="Proteomes" id="UP000216063"/>
    </source>
</evidence>
<feature type="transmembrane region" description="Helical" evidence="1">
    <location>
        <begin position="79"/>
        <end position="99"/>
    </location>
</feature>
<name>A0A255DKN3_9MYCO</name>
<dbReference type="Proteomes" id="UP000216063">
    <property type="component" value="Unassembled WGS sequence"/>
</dbReference>
<keyword evidence="3" id="KW-1185">Reference proteome</keyword>
<keyword evidence="1" id="KW-0472">Membrane</keyword>
<proteinExistence type="predicted"/>
<feature type="transmembrane region" description="Helical" evidence="1">
    <location>
        <begin position="111"/>
        <end position="130"/>
    </location>
</feature>
<dbReference type="AlphaFoldDB" id="A0A255DKN3"/>
<comment type="caution">
    <text evidence="2">The sequence shown here is derived from an EMBL/GenBank/DDBJ whole genome shotgun (WGS) entry which is preliminary data.</text>
</comment>
<protein>
    <recommendedName>
        <fullName evidence="4">Carotenoid biosynthesis protein</fullName>
    </recommendedName>
</protein>
<organism evidence="2 3">
    <name type="scientific">Mycolicibacterium sphagni</name>
    <dbReference type="NCBI Taxonomy" id="1786"/>
    <lineage>
        <taxon>Bacteria</taxon>
        <taxon>Bacillati</taxon>
        <taxon>Actinomycetota</taxon>
        <taxon>Actinomycetes</taxon>
        <taxon>Mycobacteriales</taxon>
        <taxon>Mycobacteriaceae</taxon>
        <taxon>Mycolicibacterium</taxon>
    </lineage>
</organism>
<evidence type="ECO:0008006" key="4">
    <source>
        <dbReference type="Google" id="ProtNLM"/>
    </source>
</evidence>
<keyword evidence="1" id="KW-0812">Transmembrane</keyword>
<feature type="transmembrane region" description="Helical" evidence="1">
    <location>
        <begin position="214"/>
        <end position="232"/>
    </location>
</feature>
<feature type="transmembrane region" description="Helical" evidence="1">
    <location>
        <begin position="37"/>
        <end position="59"/>
    </location>
</feature>
<feature type="transmembrane region" description="Helical" evidence="1">
    <location>
        <begin position="180"/>
        <end position="202"/>
    </location>
</feature>